<keyword evidence="1" id="KW-0689">Ribosomal protein</keyword>
<dbReference type="GO" id="GO:0005840">
    <property type="term" value="C:ribosome"/>
    <property type="evidence" value="ECO:0007669"/>
    <property type="project" value="UniProtKB-KW"/>
</dbReference>
<dbReference type="PANTHER" id="PTHR47150">
    <property type="entry name" value="OS12G0169200 PROTEIN"/>
    <property type="match status" value="1"/>
</dbReference>
<keyword evidence="1" id="KW-0687">Ribonucleoprotein</keyword>
<evidence type="ECO:0000313" key="1">
    <source>
        <dbReference type="EMBL" id="BAD68552.1"/>
    </source>
</evidence>
<organism evidence="1 2">
    <name type="scientific">Oryza sativa subsp. japonica</name>
    <name type="common">Rice</name>
    <dbReference type="NCBI Taxonomy" id="39947"/>
    <lineage>
        <taxon>Eukaryota</taxon>
        <taxon>Viridiplantae</taxon>
        <taxon>Streptophyta</taxon>
        <taxon>Embryophyta</taxon>
        <taxon>Tracheophyta</taxon>
        <taxon>Spermatophyta</taxon>
        <taxon>Magnoliopsida</taxon>
        <taxon>Liliopsida</taxon>
        <taxon>Poales</taxon>
        <taxon>Poaceae</taxon>
        <taxon>BOP clade</taxon>
        <taxon>Oryzoideae</taxon>
        <taxon>Oryzeae</taxon>
        <taxon>Oryzinae</taxon>
        <taxon>Oryza</taxon>
        <taxon>Oryza sativa</taxon>
    </lineage>
</organism>
<reference evidence="2" key="2">
    <citation type="journal article" date="2008" name="Nucleic Acids Res.">
        <title>The rice annotation project database (RAP-DB): 2008 update.</title>
        <authorList>
            <consortium name="The rice annotation project (RAP)"/>
        </authorList>
    </citation>
    <scope>GENOME REANNOTATION</scope>
    <source>
        <strain evidence="2">cv. Nipponbare</strain>
    </source>
</reference>
<accession>Q5VPS3</accession>
<sequence>MAWSYVKMSMFGTAAAYSEDDEIMAAVVILTQTPRKRPWGGSVPGHKTYKRDRIAADWQLNQDYFVERPLYNEEHFRRRFRMRRELFLRIVDEVTAKNRFFTQRRNAAGQLGFSALHKCTVALKMLAYVGPADELDDHLKMGESTVLKTLMEFVMTMIKVFGKEFLRPPRSEEIEHILSINLARGFPGMIGSIDCMHWEWSSCPTGWQGMYRGHKGKPTLILEVVATEDLRIWHAYFGLPGSHNDINILHRSNVFDDVAKGRAPSVEFHINDNIYSLGYYLADGIYPDWATLVKSIALPVSNKQKVFSEQQESCRKDVERAFGVLQAKWKILHRPARLWSPKVLNSIMRACVILHNMVVEDERGVQLPTVHPSEWPGVSDPPINQDREIPAIEKLVDAQNIIQDRETAALLQNDLMEHMWMLYGQCSGPFAANHRN</sequence>
<evidence type="ECO:0000313" key="2">
    <source>
        <dbReference type="Proteomes" id="UP000000763"/>
    </source>
</evidence>
<name>Q5VPS3_ORYSJ</name>
<proteinExistence type="predicted"/>
<dbReference type="PANTHER" id="PTHR47150:SF6">
    <property type="entry name" value="OS01G0872900 PROTEIN"/>
    <property type="match status" value="1"/>
</dbReference>
<dbReference type="AlphaFoldDB" id="Q5VPS3"/>
<dbReference type="Pfam" id="PF04827">
    <property type="entry name" value="Plant_tran"/>
    <property type="match status" value="1"/>
</dbReference>
<dbReference type="InterPro" id="IPR006912">
    <property type="entry name" value="Harbinger_derived_prot"/>
</dbReference>
<dbReference type="Proteomes" id="UP000000763">
    <property type="component" value="Chromosome 6"/>
</dbReference>
<gene>
    <name evidence="1" type="primary">OSJNBa0062J13.17</name>
</gene>
<reference evidence="2" key="1">
    <citation type="journal article" date="2005" name="Nature">
        <title>The map-based sequence of the rice genome.</title>
        <authorList>
            <consortium name="International rice genome sequencing project (IRGSP)"/>
            <person name="Matsumoto T."/>
            <person name="Wu J."/>
            <person name="Kanamori H."/>
            <person name="Katayose Y."/>
            <person name="Fujisawa M."/>
            <person name="Namiki N."/>
            <person name="Mizuno H."/>
            <person name="Yamamoto K."/>
            <person name="Antonio B.A."/>
            <person name="Baba T."/>
            <person name="Sakata K."/>
            <person name="Nagamura Y."/>
            <person name="Aoki H."/>
            <person name="Arikawa K."/>
            <person name="Arita K."/>
            <person name="Bito T."/>
            <person name="Chiden Y."/>
            <person name="Fujitsuka N."/>
            <person name="Fukunaka R."/>
            <person name="Hamada M."/>
            <person name="Harada C."/>
            <person name="Hayashi A."/>
            <person name="Hijishita S."/>
            <person name="Honda M."/>
            <person name="Hosokawa S."/>
            <person name="Ichikawa Y."/>
            <person name="Idonuma A."/>
            <person name="Iijima M."/>
            <person name="Ikeda M."/>
            <person name="Ikeno M."/>
            <person name="Ito K."/>
            <person name="Ito S."/>
            <person name="Ito T."/>
            <person name="Ito Y."/>
            <person name="Ito Y."/>
            <person name="Iwabuchi A."/>
            <person name="Kamiya K."/>
            <person name="Karasawa W."/>
            <person name="Kurita K."/>
            <person name="Katagiri S."/>
            <person name="Kikuta A."/>
            <person name="Kobayashi H."/>
            <person name="Kobayashi N."/>
            <person name="Machita K."/>
            <person name="Maehara T."/>
            <person name="Masukawa M."/>
            <person name="Mizubayashi T."/>
            <person name="Mukai Y."/>
            <person name="Nagasaki H."/>
            <person name="Nagata Y."/>
            <person name="Naito S."/>
            <person name="Nakashima M."/>
            <person name="Nakama Y."/>
            <person name="Nakamichi Y."/>
            <person name="Nakamura M."/>
            <person name="Meguro A."/>
            <person name="Negishi M."/>
            <person name="Ohta I."/>
            <person name="Ohta T."/>
            <person name="Okamoto M."/>
            <person name="Ono N."/>
            <person name="Saji S."/>
            <person name="Sakaguchi M."/>
            <person name="Sakai K."/>
            <person name="Shibata M."/>
            <person name="Shimokawa T."/>
            <person name="Song J."/>
            <person name="Takazaki Y."/>
            <person name="Terasawa K."/>
            <person name="Tsugane M."/>
            <person name="Tsuji K."/>
            <person name="Ueda S."/>
            <person name="Waki K."/>
            <person name="Yamagata H."/>
            <person name="Yamamoto M."/>
            <person name="Yamamoto S."/>
            <person name="Yamane H."/>
            <person name="Yoshiki S."/>
            <person name="Yoshihara R."/>
            <person name="Yukawa K."/>
            <person name="Zhong H."/>
            <person name="Yano M."/>
            <person name="Yuan Q."/>
            <person name="Ouyang S."/>
            <person name="Liu J."/>
            <person name="Jones K.M."/>
            <person name="Gansberger K."/>
            <person name="Moffat K."/>
            <person name="Hill J."/>
            <person name="Bera J."/>
            <person name="Fadrosh D."/>
            <person name="Jin S."/>
            <person name="Johri S."/>
            <person name="Kim M."/>
            <person name="Overton L."/>
            <person name="Reardon M."/>
            <person name="Tsitrin T."/>
            <person name="Vuong H."/>
            <person name="Weaver B."/>
            <person name="Ciecko A."/>
            <person name="Tallon L."/>
            <person name="Jackson J."/>
            <person name="Pai G."/>
            <person name="Aken S.V."/>
            <person name="Utterback T."/>
            <person name="Reidmuller S."/>
            <person name="Feldblyum T."/>
            <person name="Hsiao J."/>
            <person name="Zismann V."/>
            <person name="Iobst S."/>
            <person name="de Vazeille A.R."/>
            <person name="Buell C.R."/>
            <person name="Ying K."/>
            <person name="Li Y."/>
            <person name="Lu T."/>
            <person name="Huang Y."/>
            <person name="Zhao Q."/>
            <person name="Feng Q."/>
            <person name="Zhang L."/>
            <person name="Zhu J."/>
            <person name="Weng Q."/>
            <person name="Mu J."/>
            <person name="Lu Y."/>
            <person name="Fan D."/>
            <person name="Liu Y."/>
            <person name="Guan J."/>
            <person name="Zhang Y."/>
            <person name="Yu S."/>
            <person name="Liu X."/>
            <person name="Zhang Y."/>
            <person name="Hong G."/>
            <person name="Han B."/>
            <person name="Choisne N."/>
            <person name="Demange N."/>
            <person name="Orjeda G."/>
            <person name="Samain S."/>
            <person name="Cattolico L."/>
            <person name="Pelletier E."/>
            <person name="Couloux A."/>
            <person name="Segurens B."/>
            <person name="Wincker P."/>
            <person name="D'Hont A."/>
            <person name="Scarpelli C."/>
            <person name="Weissenbach J."/>
            <person name="Salanoubat M."/>
            <person name="Quetier F."/>
            <person name="Yu Y."/>
            <person name="Kim H.R."/>
            <person name="Rambo T."/>
            <person name="Currie J."/>
            <person name="Collura K."/>
            <person name="Luo M."/>
            <person name="Yang T."/>
            <person name="Ammiraju J.S.S."/>
            <person name="Engler F."/>
            <person name="Soderlund C."/>
            <person name="Wing R.A."/>
            <person name="Palmer L.E."/>
            <person name="de la Bastide M."/>
            <person name="Spiegel L."/>
            <person name="Nascimento L."/>
            <person name="Zutavern T."/>
            <person name="O'Shaughnessy A."/>
            <person name="Dike S."/>
            <person name="Dedhia N."/>
            <person name="Preston R."/>
            <person name="Balija V."/>
            <person name="McCombie W.R."/>
            <person name="Chow T."/>
            <person name="Chen H."/>
            <person name="Chung M."/>
            <person name="Chen C."/>
            <person name="Shaw J."/>
            <person name="Wu H."/>
            <person name="Hsiao K."/>
            <person name="Chao Y."/>
            <person name="Chu M."/>
            <person name="Cheng C."/>
            <person name="Hour A."/>
            <person name="Lee P."/>
            <person name="Lin S."/>
            <person name="Lin Y."/>
            <person name="Liou J."/>
            <person name="Liu S."/>
            <person name="Hsing Y."/>
            <person name="Raghuvanshi S."/>
            <person name="Mohanty A."/>
            <person name="Bharti A.K."/>
            <person name="Gaur A."/>
            <person name="Gupta V."/>
            <person name="Kumar D."/>
            <person name="Ravi V."/>
            <person name="Vij S."/>
            <person name="Kapur A."/>
            <person name="Khurana P."/>
            <person name="Khurana P."/>
            <person name="Khurana J.P."/>
            <person name="Tyagi A.K."/>
            <person name="Gaikwad K."/>
            <person name="Singh A."/>
            <person name="Dalal V."/>
            <person name="Srivastava S."/>
            <person name="Dixit A."/>
            <person name="Pal A.K."/>
            <person name="Ghazi I.A."/>
            <person name="Yadav M."/>
            <person name="Pandit A."/>
            <person name="Bhargava A."/>
            <person name="Sureshbabu K."/>
            <person name="Batra K."/>
            <person name="Sharma T.R."/>
            <person name="Mohapatra T."/>
            <person name="Singh N.K."/>
            <person name="Messing J."/>
            <person name="Nelson A.B."/>
            <person name="Fuks G."/>
            <person name="Kavchok S."/>
            <person name="Keizer G."/>
            <person name="Linton E."/>
            <person name="Llaca V."/>
            <person name="Song R."/>
            <person name="Tanyolac B."/>
            <person name="Young S."/>
            <person name="Ho-Il K."/>
            <person name="Hahn J.H."/>
            <person name="Sangsakoo G."/>
            <person name="Vanavichit A."/>
            <person name="de Mattos Luiz.A.T."/>
            <person name="Zimmer P.D."/>
            <person name="Malone G."/>
            <person name="Dellagostin O."/>
            <person name="de Oliveira A.C."/>
            <person name="Bevan M."/>
            <person name="Bancroft I."/>
            <person name="Minx P."/>
            <person name="Cordum H."/>
            <person name="Wilson R."/>
            <person name="Cheng Z."/>
            <person name="Jin W."/>
            <person name="Jiang J."/>
            <person name="Leong S.A."/>
            <person name="Iwama H."/>
            <person name="Gojobori T."/>
            <person name="Itoh T."/>
            <person name="Niimura Y."/>
            <person name="Fujii Y."/>
            <person name="Habara T."/>
            <person name="Sakai H."/>
            <person name="Sato Y."/>
            <person name="Wilson G."/>
            <person name="Kumar K."/>
            <person name="McCouch S."/>
            <person name="Juretic N."/>
            <person name="Hoen D."/>
            <person name="Wright S."/>
            <person name="Bruskiewich R."/>
            <person name="Bureau T."/>
            <person name="Miyao A."/>
            <person name="Hirochika H."/>
            <person name="Nishikawa T."/>
            <person name="Kadowaki K."/>
            <person name="Sugiura M."/>
            <person name="Burr B."/>
            <person name="Sasaki T."/>
        </authorList>
    </citation>
    <scope>NUCLEOTIDE SEQUENCE [LARGE SCALE GENOMIC DNA]</scope>
    <source>
        <strain evidence="2">cv. Nipponbare</strain>
    </source>
</reference>
<protein>
    <submittedName>
        <fullName evidence="1">Ribosomal protein-like</fullName>
    </submittedName>
</protein>
<dbReference type="EMBL" id="AP003564">
    <property type="protein sequence ID" value="BAD68552.1"/>
    <property type="molecule type" value="Genomic_DNA"/>
</dbReference>